<feature type="transmembrane region" description="Helical" evidence="1">
    <location>
        <begin position="352"/>
        <end position="375"/>
    </location>
</feature>
<keyword evidence="3" id="KW-0808">Transferase</keyword>
<evidence type="ECO:0000259" key="2">
    <source>
        <dbReference type="Pfam" id="PF01757"/>
    </source>
</evidence>
<dbReference type="GO" id="GO:0016747">
    <property type="term" value="F:acyltransferase activity, transferring groups other than amino-acyl groups"/>
    <property type="evidence" value="ECO:0007669"/>
    <property type="project" value="InterPro"/>
</dbReference>
<keyword evidence="1" id="KW-0472">Membrane</keyword>
<feature type="transmembrane region" description="Helical" evidence="1">
    <location>
        <begin position="109"/>
        <end position="131"/>
    </location>
</feature>
<proteinExistence type="predicted"/>
<dbReference type="Proteomes" id="UP001362999">
    <property type="component" value="Unassembled WGS sequence"/>
</dbReference>
<evidence type="ECO:0000313" key="3">
    <source>
        <dbReference type="EMBL" id="KAK7057431.1"/>
    </source>
</evidence>
<organism evidence="3 4">
    <name type="scientific">Favolaschia claudopus</name>
    <dbReference type="NCBI Taxonomy" id="2862362"/>
    <lineage>
        <taxon>Eukaryota</taxon>
        <taxon>Fungi</taxon>
        <taxon>Dikarya</taxon>
        <taxon>Basidiomycota</taxon>
        <taxon>Agaricomycotina</taxon>
        <taxon>Agaricomycetes</taxon>
        <taxon>Agaricomycetidae</taxon>
        <taxon>Agaricales</taxon>
        <taxon>Marasmiineae</taxon>
        <taxon>Mycenaceae</taxon>
        <taxon>Favolaschia</taxon>
    </lineage>
</organism>
<keyword evidence="1" id="KW-1133">Transmembrane helix</keyword>
<sequence length="384" mass="42640">MSDNPESELAALLPRLIRDARVHFIDNLRSTLVALVIFHHAALPFGGIGFWPYISPHHPPQSSITLSIFVAVNQSYFMGMLFALSGHFSALSASRKSWAAFCSDKLKRLGIPIVVSTLLIFPLGLAIVWWANQTPIQPALISYYRNLNGARGPVWYLAVLLCFDLVYITVRKFFPPFSFLVPRSVARYRVTVVVCLATVIIGSYLIRLPYPVGRVLPPLGLQLAYALQYVLAYIAGTCLTTIEPYFLVKSNPGRVLVLSYVLAVLSLVAISIPLQYGHKWLFDMLYACWNELCFYFLGTALYSFFHASSHTTKRWGNTARYSYGAYIIHALVIVLLQILADNTIGPGLVFGGVIKTLVVGAVGVVLSWAAAWVLIRIPEVGRII</sequence>
<feature type="transmembrane region" description="Helical" evidence="1">
    <location>
        <begin position="186"/>
        <end position="206"/>
    </location>
</feature>
<dbReference type="PANTHER" id="PTHR36927:SF4">
    <property type="entry name" value="BLR5718 PROTEIN"/>
    <property type="match status" value="1"/>
</dbReference>
<gene>
    <name evidence="3" type="ORF">R3P38DRAFT_2497934</name>
</gene>
<dbReference type="AlphaFoldDB" id="A0AAW0DZJ1"/>
<name>A0AAW0DZJ1_9AGAR</name>
<feature type="transmembrane region" description="Helical" evidence="1">
    <location>
        <begin position="323"/>
        <end position="340"/>
    </location>
</feature>
<reference evidence="3 4" key="1">
    <citation type="journal article" date="2024" name="J Genomics">
        <title>Draft genome sequencing and assembly of Favolaschia claudopus CIRM-BRFM 2984 isolated from oak limbs.</title>
        <authorList>
            <person name="Navarro D."/>
            <person name="Drula E."/>
            <person name="Chaduli D."/>
            <person name="Cazenave R."/>
            <person name="Ahrendt S."/>
            <person name="Wang J."/>
            <person name="Lipzen A."/>
            <person name="Daum C."/>
            <person name="Barry K."/>
            <person name="Grigoriev I.V."/>
            <person name="Favel A."/>
            <person name="Rosso M.N."/>
            <person name="Martin F."/>
        </authorList>
    </citation>
    <scope>NUCLEOTIDE SEQUENCE [LARGE SCALE GENOMIC DNA]</scope>
    <source>
        <strain evidence="3 4">CIRM-BRFM 2984</strain>
    </source>
</reference>
<dbReference type="Pfam" id="PF01757">
    <property type="entry name" value="Acyl_transf_3"/>
    <property type="match status" value="1"/>
</dbReference>
<accession>A0AAW0DZJ1</accession>
<protein>
    <submittedName>
        <fullName evidence="3">Acyltransferase 3</fullName>
    </submittedName>
</protein>
<dbReference type="InterPro" id="IPR050623">
    <property type="entry name" value="Glucan_succinyl_AcylTrfase"/>
</dbReference>
<dbReference type="PANTHER" id="PTHR36927">
    <property type="entry name" value="BLR4337 PROTEIN"/>
    <property type="match status" value="1"/>
</dbReference>
<feature type="transmembrane region" description="Helical" evidence="1">
    <location>
        <begin position="226"/>
        <end position="248"/>
    </location>
</feature>
<feature type="transmembrane region" description="Helical" evidence="1">
    <location>
        <begin position="66"/>
        <end position="88"/>
    </location>
</feature>
<evidence type="ECO:0000256" key="1">
    <source>
        <dbReference type="SAM" id="Phobius"/>
    </source>
</evidence>
<feature type="transmembrane region" description="Helical" evidence="1">
    <location>
        <begin position="280"/>
        <end position="302"/>
    </location>
</feature>
<feature type="transmembrane region" description="Helical" evidence="1">
    <location>
        <begin position="255"/>
        <end position="274"/>
    </location>
</feature>
<feature type="transmembrane region" description="Helical" evidence="1">
    <location>
        <begin position="31"/>
        <end position="54"/>
    </location>
</feature>
<dbReference type="EMBL" id="JAWWNJ010000004">
    <property type="protein sequence ID" value="KAK7057431.1"/>
    <property type="molecule type" value="Genomic_DNA"/>
</dbReference>
<keyword evidence="3" id="KW-0012">Acyltransferase</keyword>
<feature type="transmembrane region" description="Helical" evidence="1">
    <location>
        <begin position="154"/>
        <end position="174"/>
    </location>
</feature>
<keyword evidence="1" id="KW-0812">Transmembrane</keyword>
<evidence type="ECO:0000313" key="4">
    <source>
        <dbReference type="Proteomes" id="UP001362999"/>
    </source>
</evidence>
<keyword evidence="4" id="KW-1185">Reference proteome</keyword>
<comment type="caution">
    <text evidence="3">The sequence shown here is derived from an EMBL/GenBank/DDBJ whole genome shotgun (WGS) entry which is preliminary data.</text>
</comment>
<dbReference type="InterPro" id="IPR002656">
    <property type="entry name" value="Acyl_transf_3_dom"/>
</dbReference>
<feature type="domain" description="Acyltransferase 3" evidence="2">
    <location>
        <begin position="23"/>
        <end position="372"/>
    </location>
</feature>